<protein>
    <submittedName>
        <fullName evidence="4">Beta-glucosidase-related glycosidases</fullName>
    </submittedName>
</protein>
<sequence>MSDKETQKMLGTAIYIATGKITGKLPCPETAEAARRAAEGGMVLLKNDGTLPMEPRPVALFGAGAEDTTVCGTGSGYAFSPYTVSVRRGLENAGFSVTSGLWLQNYAKEKKLAEKAGKKLSFIEKRFSGETIHVPDTAITDAEIRAASSADTAIYVIRRTTGEGYDRRAVKGDYYLSDIEENNLRKLAASFKHVVVILNTCVIDASVLEGIPGISAILLMGQAGMEAGNALAGLLTGKVAPSGRLTDTWAKRYEDYPASATFSVNDGQTLQEDYTEDIFVGYRHFDTKALDVVYPFGYGLSYTSFAYQAAAVTADWEKVTVRLTVENTGKYAGREVVQVYVSAPNGRLPKPYQELKGYAKTGLLQPGKSEALEITFDTAALASYDESKAAWVMEPGDYLLRVGAHSRATEVAAVLRLEGEAVVCRLSSQLAPDHALALAEYPARPEENTPAPVIELSARDCRTVDGVGKMERAAVITAKARSGSTLLDVADGKVSMEEFVASLDTETLLRIVTGSGSETKHPVPSRLPKGAVKSKFAGSASGKTTNQYAESLGIPAAALADGPAGLHLMGQPATTYPVGMVAAQTWDAETLYEIGDCYGKEMEHYNVAIILGPGMNIHRDPLCGRSFEYYSEDPLLTGRTAAAFTRGLQEKHPGYGVAIKHFAANNQEIDRHDMNATVSERALREIYLKGFEICVREAKPLTVMTSYNRLNGRYTSSRYDLLTDILRGEWGFEGFVMSDWDTHSEKPFDYQAGNDIVMGGYPTDVIAAAISGKPARFDKDGAIHQDRIAMYGGVLHRTVDAWNSFAPEPGGRDTLTVRVEQGVKLSGHVNEAVKSGIASVTENADGSKTVTYTGTNRGAYLSLGDIQRCAMHVLKVLMENAPMKISRKG</sequence>
<dbReference type="InterPro" id="IPR002772">
    <property type="entry name" value="Glyco_hydro_3_C"/>
</dbReference>
<dbReference type="GO" id="GO:0005975">
    <property type="term" value="P:carbohydrate metabolic process"/>
    <property type="evidence" value="ECO:0007669"/>
    <property type="project" value="InterPro"/>
</dbReference>
<reference evidence="4" key="1">
    <citation type="submission" date="2011-12" db="EMBL/GenBank/DDBJ databases">
        <authorList>
            <person name="Lu H.-P."/>
            <person name="Wang Y.-B."/>
            <person name="Huang S.-W."/>
            <person name="Lin C.-Y."/>
            <person name="Wu M."/>
            <person name="Hsieh C.-H."/>
            <person name="Yu H.-T."/>
        </authorList>
    </citation>
    <scope>NUCLEOTIDE SEQUENCE</scope>
</reference>
<dbReference type="Pfam" id="PF00933">
    <property type="entry name" value="Glyco_hydro_3"/>
    <property type="match status" value="1"/>
</dbReference>
<dbReference type="SUPFAM" id="SSF52279">
    <property type="entry name" value="Beta-D-glucan exohydrolase, C-terminal domain"/>
    <property type="match status" value="1"/>
</dbReference>
<dbReference type="AlphaFoldDB" id="I6ZMD5"/>
<dbReference type="InterPro" id="IPR026891">
    <property type="entry name" value="Fn3-like"/>
</dbReference>
<dbReference type="SMART" id="SM01217">
    <property type="entry name" value="Fn3_like"/>
    <property type="match status" value="1"/>
</dbReference>
<dbReference type="InterPro" id="IPR001764">
    <property type="entry name" value="Glyco_hydro_3_N"/>
</dbReference>
<proteinExistence type="inferred from homology"/>
<feature type="domain" description="Fibronectin type III-like" evidence="3">
    <location>
        <begin position="335"/>
        <end position="406"/>
    </location>
</feature>
<dbReference type="Gene3D" id="3.20.20.300">
    <property type="entry name" value="Glycoside hydrolase, family 3, N-terminal domain"/>
    <property type="match status" value="1"/>
</dbReference>
<keyword evidence="2" id="KW-0378">Hydrolase</keyword>
<dbReference type="SUPFAM" id="SSF51445">
    <property type="entry name" value="(Trans)glycosidases"/>
    <property type="match status" value="1"/>
</dbReference>
<dbReference type="Gene3D" id="2.60.40.10">
    <property type="entry name" value="Immunoglobulins"/>
    <property type="match status" value="1"/>
</dbReference>
<keyword evidence="4" id="KW-0326">Glycosidase</keyword>
<dbReference type="Pfam" id="PF14310">
    <property type="entry name" value="Fn3-like"/>
    <property type="match status" value="1"/>
</dbReference>
<dbReference type="EMBL" id="JQ335997">
    <property type="protein sequence ID" value="AFN84581.1"/>
    <property type="molecule type" value="Genomic_DNA"/>
</dbReference>
<dbReference type="PRINTS" id="PR00133">
    <property type="entry name" value="GLHYDRLASE3"/>
</dbReference>
<organism evidence="4">
    <name type="scientific">uncultured bacterium scaffold00056</name>
    <dbReference type="NCBI Taxonomy" id="1132475"/>
    <lineage>
        <taxon>Bacteria</taxon>
        <taxon>environmental samples</taxon>
    </lineage>
</organism>
<dbReference type="PANTHER" id="PTHR42715:SF10">
    <property type="entry name" value="BETA-GLUCOSIDASE"/>
    <property type="match status" value="1"/>
</dbReference>
<dbReference type="InterPro" id="IPR036881">
    <property type="entry name" value="Glyco_hydro_3_C_sf"/>
</dbReference>
<dbReference type="Pfam" id="PF01915">
    <property type="entry name" value="Glyco_hydro_3_C"/>
    <property type="match status" value="1"/>
</dbReference>
<evidence type="ECO:0000313" key="4">
    <source>
        <dbReference type="EMBL" id="AFN84581.1"/>
    </source>
</evidence>
<dbReference type="InterPro" id="IPR017853">
    <property type="entry name" value="GH"/>
</dbReference>
<comment type="similarity">
    <text evidence="1">Belongs to the glycosyl hydrolase 3 family.</text>
</comment>
<evidence type="ECO:0000256" key="2">
    <source>
        <dbReference type="ARBA" id="ARBA00022801"/>
    </source>
</evidence>
<evidence type="ECO:0000256" key="1">
    <source>
        <dbReference type="ARBA" id="ARBA00005336"/>
    </source>
</evidence>
<reference evidence="4" key="2">
    <citation type="journal article" date="2012" name="BMC Genomics">
        <title>Metagenomic analysis reveals a functional signature for biomass degradation by cecal microbiota in the leaf-eating flying squirrel (Petaurista alborufus lena).</title>
        <authorList>
            <person name="Lu H.P."/>
            <person name="Wang Y.B."/>
            <person name="Huang S.W."/>
            <person name="Lin C.Y."/>
            <person name="Wu M."/>
            <person name="Hsieh C.H."/>
            <person name="Yu H.T."/>
        </authorList>
    </citation>
    <scope>NUCLEOTIDE SEQUENCE</scope>
</reference>
<dbReference type="InterPro" id="IPR013783">
    <property type="entry name" value="Ig-like_fold"/>
</dbReference>
<evidence type="ECO:0000259" key="3">
    <source>
        <dbReference type="SMART" id="SM01217"/>
    </source>
</evidence>
<accession>I6ZMD5</accession>
<dbReference type="InterPro" id="IPR036962">
    <property type="entry name" value="Glyco_hydro_3_N_sf"/>
</dbReference>
<dbReference type="Gene3D" id="3.40.50.1700">
    <property type="entry name" value="Glycoside hydrolase family 3 C-terminal domain"/>
    <property type="match status" value="1"/>
</dbReference>
<dbReference type="PANTHER" id="PTHR42715">
    <property type="entry name" value="BETA-GLUCOSIDASE"/>
    <property type="match status" value="1"/>
</dbReference>
<name>I6ZMD5_9BACT</name>
<dbReference type="InterPro" id="IPR050288">
    <property type="entry name" value="Cellulose_deg_GH3"/>
</dbReference>
<dbReference type="GO" id="GO:0004553">
    <property type="term" value="F:hydrolase activity, hydrolyzing O-glycosyl compounds"/>
    <property type="evidence" value="ECO:0007669"/>
    <property type="project" value="InterPro"/>
</dbReference>